<keyword evidence="2" id="KW-1185">Reference proteome</keyword>
<accession>A0A9W7NJ96</accession>
<dbReference type="AlphaFoldDB" id="A0A9W7NJ96"/>
<evidence type="ECO:0000313" key="2">
    <source>
        <dbReference type="Proteomes" id="UP000480854"/>
    </source>
</evidence>
<proteinExistence type="predicted"/>
<sequence length="69" mass="7515">MEPMKAVSAAEFAENIEHWMADVEFANEAMVVTAPGGRQIVVIPGHWWCPAVDSPPEPSPEAGPSEWNL</sequence>
<comment type="caution">
    <text evidence="1">The sequence shown here is derived from an EMBL/GenBank/DDBJ whole genome shotgun (WGS) entry which is preliminary data.</text>
</comment>
<organism evidence="1 2">
    <name type="scientific">Roseomonas genomospecies 6</name>
    <dbReference type="NCBI Taxonomy" id="214106"/>
    <lineage>
        <taxon>Bacteria</taxon>
        <taxon>Pseudomonadati</taxon>
        <taxon>Pseudomonadota</taxon>
        <taxon>Alphaproteobacteria</taxon>
        <taxon>Acetobacterales</taxon>
        <taxon>Roseomonadaceae</taxon>
        <taxon>Roseomonas</taxon>
    </lineage>
</organism>
<gene>
    <name evidence="1" type="ORF">DS843_13590</name>
</gene>
<dbReference type="Proteomes" id="UP000480854">
    <property type="component" value="Unassembled WGS sequence"/>
</dbReference>
<evidence type="ECO:0000313" key="1">
    <source>
        <dbReference type="EMBL" id="KAA0680341.1"/>
    </source>
</evidence>
<dbReference type="EMBL" id="QOKW01000009">
    <property type="protein sequence ID" value="KAA0680341.1"/>
    <property type="molecule type" value="Genomic_DNA"/>
</dbReference>
<name>A0A9W7NJ96_9PROT</name>
<protein>
    <submittedName>
        <fullName evidence="1">Uncharacterized protein</fullName>
    </submittedName>
</protein>
<reference evidence="1 2" key="1">
    <citation type="submission" date="2018-07" db="EMBL/GenBank/DDBJ databases">
        <title>Genome sequence of Azospirillum sp. ATCC 49961.</title>
        <authorList>
            <person name="Sant'Anna F.H."/>
            <person name="Baldani J.I."/>
            <person name="Zilli J.E."/>
            <person name="Reis V.M."/>
            <person name="Hartmann A."/>
            <person name="Cruz L."/>
            <person name="de Souza E.M."/>
            <person name="de Oliveira Pedrosa F."/>
            <person name="Passaglia L.M.P."/>
        </authorList>
    </citation>
    <scope>NUCLEOTIDE SEQUENCE [LARGE SCALE GENOMIC DNA]</scope>
    <source>
        <strain evidence="1 2">ATCC 49961</strain>
    </source>
</reference>